<evidence type="ECO:0000313" key="2">
    <source>
        <dbReference type="EMBL" id="PUD76184.1"/>
    </source>
</evidence>
<gene>
    <name evidence="2" type="ORF">C2R72_05635</name>
</gene>
<name>A0A2T6VEC2_HELPX</name>
<dbReference type="AlphaFoldDB" id="A0A2T6VEC2"/>
<protein>
    <submittedName>
        <fullName evidence="2">Potassium transporter</fullName>
    </submittedName>
</protein>
<sequence>FNLQEKKGILGFLHQKNILSIAQNDIHQFLILMVVFSMLATPFILKYLESIAQFILHQKSQENEPAKK</sequence>
<keyword evidence="1" id="KW-1133">Transmembrane helix</keyword>
<accession>A0A2T6VEC2</accession>
<reference evidence="2 3" key="1">
    <citation type="submission" date="2018-01" db="EMBL/GenBank/DDBJ databases">
        <title>Helicobacter pylori genome-wide association study shows promise for predicting gastric cancer risk.</title>
        <authorList>
            <person name="Berthenet E."/>
            <person name="Yahara K."/>
            <person name="Thorell K."/>
            <person name="Pascoe B."/>
            <person name="Meric G."/>
            <person name="Mikhail J.M."/>
            <person name="Engstrand L."/>
            <person name="Enroth H."/>
            <person name="Burette A."/>
            <person name="Megraud F."/>
            <person name="Atherton J."/>
            <person name="Smith S."/>
            <person name="Wilkinson T.S."/>
            <person name="Hitchings M.D."/>
            <person name="Falush D."/>
            <person name="Sheppard S.K."/>
        </authorList>
    </citation>
    <scope>NUCLEOTIDE SEQUENCE [LARGE SCALE GENOMIC DNA]</scope>
    <source>
        <strain evidence="2 3">GIL237</strain>
    </source>
</reference>
<organism evidence="2 3">
    <name type="scientific">Helicobacter pylori</name>
    <name type="common">Campylobacter pylori</name>
    <dbReference type="NCBI Taxonomy" id="210"/>
    <lineage>
        <taxon>Bacteria</taxon>
        <taxon>Pseudomonadati</taxon>
        <taxon>Campylobacterota</taxon>
        <taxon>Epsilonproteobacteria</taxon>
        <taxon>Campylobacterales</taxon>
        <taxon>Helicobacteraceae</taxon>
        <taxon>Helicobacter</taxon>
    </lineage>
</organism>
<feature type="transmembrane region" description="Helical" evidence="1">
    <location>
        <begin position="26"/>
        <end position="45"/>
    </location>
</feature>
<proteinExistence type="predicted"/>
<dbReference type="EMBL" id="QBQT01000337">
    <property type="protein sequence ID" value="PUD76184.1"/>
    <property type="molecule type" value="Genomic_DNA"/>
</dbReference>
<dbReference type="Proteomes" id="UP000244700">
    <property type="component" value="Unassembled WGS sequence"/>
</dbReference>
<evidence type="ECO:0000313" key="3">
    <source>
        <dbReference type="Proteomes" id="UP000244700"/>
    </source>
</evidence>
<keyword evidence="1" id="KW-0812">Transmembrane</keyword>
<evidence type="ECO:0000256" key="1">
    <source>
        <dbReference type="SAM" id="Phobius"/>
    </source>
</evidence>
<feature type="non-terminal residue" evidence="2">
    <location>
        <position position="1"/>
    </location>
</feature>
<keyword evidence="1" id="KW-0472">Membrane</keyword>
<comment type="caution">
    <text evidence="2">The sequence shown here is derived from an EMBL/GenBank/DDBJ whole genome shotgun (WGS) entry which is preliminary data.</text>
</comment>